<proteinExistence type="predicted"/>
<protein>
    <submittedName>
        <fullName evidence="1">Uncharacterized protein</fullName>
    </submittedName>
</protein>
<evidence type="ECO:0000313" key="1">
    <source>
        <dbReference type="EMBL" id="VAW99766.1"/>
    </source>
</evidence>
<name>A0A3B1B3Y6_9ZZZZ</name>
<accession>A0A3B1B3Y6</accession>
<sequence>MAWATEYITKLKNGEICRFEHLRIQYSEALKQDRFAR</sequence>
<organism evidence="1">
    <name type="scientific">hydrothermal vent metagenome</name>
    <dbReference type="NCBI Taxonomy" id="652676"/>
    <lineage>
        <taxon>unclassified sequences</taxon>
        <taxon>metagenomes</taxon>
        <taxon>ecological metagenomes</taxon>
    </lineage>
</organism>
<reference evidence="1" key="1">
    <citation type="submission" date="2018-06" db="EMBL/GenBank/DDBJ databases">
        <authorList>
            <person name="Zhirakovskaya E."/>
        </authorList>
    </citation>
    <scope>NUCLEOTIDE SEQUENCE</scope>
</reference>
<dbReference type="EMBL" id="UOFS01000040">
    <property type="protein sequence ID" value="VAW99766.1"/>
    <property type="molecule type" value="Genomic_DNA"/>
</dbReference>
<gene>
    <name evidence="1" type="ORF">MNBD_GAMMA22-2922</name>
</gene>
<dbReference type="AlphaFoldDB" id="A0A3B1B3Y6"/>